<gene>
    <name evidence="5" type="ORF">GCM10009823_02330</name>
</gene>
<evidence type="ECO:0000256" key="2">
    <source>
        <dbReference type="ARBA" id="ARBA00047549"/>
    </source>
</evidence>
<dbReference type="InterPro" id="IPR051126">
    <property type="entry name" value="Thiosulfate_sulfurtransferase"/>
</dbReference>
<dbReference type="PROSITE" id="PS00380">
    <property type="entry name" value="RHODANESE_1"/>
    <property type="match status" value="1"/>
</dbReference>
<name>A0ABN2WB99_9MICO</name>
<dbReference type="Gene3D" id="3.40.250.10">
    <property type="entry name" value="Rhodanese-like domain"/>
    <property type="match status" value="2"/>
</dbReference>
<dbReference type="PROSITE" id="PS00683">
    <property type="entry name" value="RHODANESE_2"/>
    <property type="match status" value="1"/>
</dbReference>
<dbReference type="EMBL" id="BAAAPZ010000002">
    <property type="protein sequence ID" value="GAA2087745.1"/>
    <property type="molecule type" value="Genomic_DNA"/>
</dbReference>
<dbReference type="Pfam" id="PF00581">
    <property type="entry name" value="Rhodanese"/>
    <property type="match status" value="2"/>
</dbReference>
<sequence>MTDTAPQIAPDTGDPKFAGYAKQDRLVSTQWVADRLGADGPTEPGLVLVESDEDVLLYESGHIPGAVKVDWHTELNDPVTRDYVDGEGFARLMRAKGIARTDTIVVYGDKSNWWAAYALWVFTLFGHEDVRLMDGGRQKWEAEGRELTRTKPAPEPSDYPVVERDDSRIRAYLPEVREAIGEIPLIDVRSPQEYTGERTHMPAYPEEGALRGGHIPTARSVPWATAANEDGTFRSAEELRRIYLDELGLQPEGEIIAYCRIGERSSHTWFVLEHLLGFDSVKNYDGSWTEWGNAVRVPIATGEEPGEAPAR</sequence>
<evidence type="ECO:0000259" key="4">
    <source>
        <dbReference type="PROSITE" id="PS50206"/>
    </source>
</evidence>
<dbReference type="SMART" id="SM00450">
    <property type="entry name" value="RHOD"/>
    <property type="match status" value="2"/>
</dbReference>
<feature type="domain" description="Rhodanese" evidence="4">
    <location>
        <begin position="179"/>
        <end position="300"/>
    </location>
</feature>
<dbReference type="PANTHER" id="PTHR43855">
    <property type="entry name" value="THIOSULFATE SULFURTRANSFERASE"/>
    <property type="match status" value="1"/>
</dbReference>
<proteinExistence type="predicted"/>
<keyword evidence="6" id="KW-1185">Reference proteome</keyword>
<feature type="domain" description="Rhodanese" evidence="4">
    <location>
        <begin position="42"/>
        <end position="149"/>
    </location>
</feature>
<dbReference type="CDD" id="cd01448">
    <property type="entry name" value="TST_Repeat_1"/>
    <property type="match status" value="1"/>
</dbReference>
<evidence type="ECO:0000313" key="5">
    <source>
        <dbReference type="EMBL" id="GAA2087745.1"/>
    </source>
</evidence>
<reference evidence="5 6" key="1">
    <citation type="journal article" date="2019" name="Int. J. Syst. Evol. Microbiol.">
        <title>The Global Catalogue of Microorganisms (GCM) 10K type strain sequencing project: providing services to taxonomists for standard genome sequencing and annotation.</title>
        <authorList>
            <consortium name="The Broad Institute Genomics Platform"/>
            <consortium name="The Broad Institute Genome Sequencing Center for Infectious Disease"/>
            <person name="Wu L."/>
            <person name="Ma J."/>
        </authorList>
    </citation>
    <scope>NUCLEOTIDE SEQUENCE [LARGE SCALE GENOMIC DNA]</scope>
    <source>
        <strain evidence="5 6">JCM 15900</strain>
    </source>
</reference>
<evidence type="ECO:0000256" key="3">
    <source>
        <dbReference type="RuleBase" id="RU000507"/>
    </source>
</evidence>
<dbReference type="SUPFAM" id="SSF52821">
    <property type="entry name" value="Rhodanese/Cell cycle control phosphatase"/>
    <property type="match status" value="2"/>
</dbReference>
<dbReference type="PANTHER" id="PTHR43855:SF1">
    <property type="entry name" value="THIOSULFATE SULFURTRANSFERASE"/>
    <property type="match status" value="1"/>
</dbReference>
<organism evidence="5 6">
    <name type="scientific">Brevibacterium salitolerans</name>
    <dbReference type="NCBI Taxonomy" id="1403566"/>
    <lineage>
        <taxon>Bacteria</taxon>
        <taxon>Bacillati</taxon>
        <taxon>Actinomycetota</taxon>
        <taxon>Actinomycetes</taxon>
        <taxon>Micrococcales</taxon>
        <taxon>Brevibacteriaceae</taxon>
        <taxon>Brevibacterium</taxon>
    </lineage>
</organism>
<comment type="caution">
    <text evidence="5">The sequence shown here is derived from an EMBL/GenBank/DDBJ whole genome shotgun (WGS) entry which is preliminary data.</text>
</comment>
<dbReference type="CDD" id="cd01449">
    <property type="entry name" value="TST_Repeat_2"/>
    <property type="match status" value="1"/>
</dbReference>
<dbReference type="RefSeq" id="WP_291792548.1">
    <property type="nucleotide sequence ID" value="NZ_BAAAPZ010000002.1"/>
</dbReference>
<dbReference type="PROSITE" id="PS50206">
    <property type="entry name" value="RHODANESE_3"/>
    <property type="match status" value="2"/>
</dbReference>
<dbReference type="InterPro" id="IPR001307">
    <property type="entry name" value="Thiosulphate_STrfase_CS"/>
</dbReference>
<dbReference type="Proteomes" id="UP001500984">
    <property type="component" value="Unassembled WGS sequence"/>
</dbReference>
<protein>
    <recommendedName>
        <fullName evidence="3">Sulfurtransferase</fullName>
    </recommendedName>
</protein>
<evidence type="ECO:0000313" key="6">
    <source>
        <dbReference type="Proteomes" id="UP001500984"/>
    </source>
</evidence>
<dbReference type="InterPro" id="IPR001763">
    <property type="entry name" value="Rhodanese-like_dom"/>
</dbReference>
<comment type="catalytic activity">
    <reaction evidence="2">
        <text>thiosulfate + hydrogen cyanide = thiocyanate + sulfite + 2 H(+)</text>
        <dbReference type="Rhea" id="RHEA:16881"/>
        <dbReference type="ChEBI" id="CHEBI:15378"/>
        <dbReference type="ChEBI" id="CHEBI:17359"/>
        <dbReference type="ChEBI" id="CHEBI:18022"/>
        <dbReference type="ChEBI" id="CHEBI:18407"/>
        <dbReference type="ChEBI" id="CHEBI:33542"/>
        <dbReference type="EC" id="2.8.1.1"/>
    </reaction>
</comment>
<evidence type="ECO:0000256" key="1">
    <source>
        <dbReference type="ARBA" id="ARBA00022737"/>
    </source>
</evidence>
<accession>A0ABN2WB99</accession>
<keyword evidence="1" id="KW-0677">Repeat</keyword>
<dbReference type="InterPro" id="IPR036873">
    <property type="entry name" value="Rhodanese-like_dom_sf"/>
</dbReference>
<keyword evidence="3" id="KW-0808">Transferase</keyword>